<dbReference type="OrthoDB" id="33550at2157"/>
<sequence>MLHESVAEDLRKDELAPGFVRPAWEDYCFANIPDTVLSLFGEEADRSLPETVFENVATDIEHVVLAFVDGFGWNHFQRARDEHSFLTKLAKHATVTPLTAGYPSATAAAISTIHTGQQPVEHGILGWNTHVESLGGTVQALLFANRDRTALSEVRENTDATALIDERTIYERLDAESLLVLPKGIGGNPYDAQVNGGAQIRNYEDTVQAAYQVREHLEHAKEPTYCYCYLPNVDSISHKEGVSHDQTDAQLGSICYALEREVVEKLDPTVAERTLLLLVADHGQIDTVPKERISKRTLDVDAHLKTDGSSEPIPIQGGPRNLQFHVREGHQGLLRTKLEKELAMLDPLVFGREQIIDMGLFGDREPSKYFNQRCPDLLVIPRRGYVESDNSLSKIGMHSGLHPDEMLVPFAAARVDSLRT</sequence>
<dbReference type="Gene3D" id="3.40.720.10">
    <property type="entry name" value="Alkaline Phosphatase, subunit A"/>
    <property type="match status" value="1"/>
</dbReference>
<keyword evidence="2" id="KW-1185">Reference proteome</keyword>
<dbReference type="RefSeq" id="WP_007689658.1">
    <property type="nucleotide sequence ID" value="NZ_AJRK01000228.1"/>
</dbReference>
<evidence type="ECO:0000313" key="2">
    <source>
        <dbReference type="Proteomes" id="UP000011566"/>
    </source>
</evidence>
<dbReference type="PATRIC" id="fig|1132509.6.peg.52"/>
<dbReference type="AlphaFoldDB" id="M0M9G0"/>
<accession>M0M9G0</accession>
<dbReference type="eggNOG" id="arCOG01378">
    <property type="taxonomic scope" value="Archaea"/>
</dbReference>
<dbReference type="EMBL" id="AOMB01000003">
    <property type="protein sequence ID" value="EMA41973.1"/>
    <property type="molecule type" value="Genomic_DNA"/>
</dbReference>
<comment type="caution">
    <text evidence="1">The sequence shown here is derived from an EMBL/GenBank/DDBJ whole genome shotgun (WGS) entry which is preliminary data.</text>
</comment>
<dbReference type="Pfam" id="PF01663">
    <property type="entry name" value="Phosphodiest"/>
    <property type="match status" value="1"/>
</dbReference>
<name>M0M9G0_9EURY</name>
<proteinExistence type="predicted"/>
<dbReference type="InterPro" id="IPR002591">
    <property type="entry name" value="Phosphodiest/P_Trfase"/>
</dbReference>
<gene>
    <name evidence="1" type="ORF">C447_00245</name>
</gene>
<dbReference type="InterPro" id="IPR017850">
    <property type="entry name" value="Alkaline_phosphatase_core_sf"/>
</dbReference>
<reference evidence="1 2" key="1">
    <citation type="journal article" date="2014" name="PLoS Genet.">
        <title>Phylogenetically driven sequencing of extremely halophilic archaea reveals strategies for static and dynamic osmo-response.</title>
        <authorList>
            <person name="Becker E.A."/>
            <person name="Seitzer P.M."/>
            <person name="Tritt A."/>
            <person name="Larsen D."/>
            <person name="Krusor M."/>
            <person name="Yao A.I."/>
            <person name="Wu D."/>
            <person name="Madern D."/>
            <person name="Eisen J.A."/>
            <person name="Darling A.E."/>
            <person name="Facciotti M.T."/>
        </authorList>
    </citation>
    <scope>NUCLEOTIDE SEQUENCE [LARGE SCALE GENOMIC DNA]</scope>
    <source>
        <strain evidence="1 2">100A6</strain>
    </source>
</reference>
<dbReference type="GO" id="GO:0016787">
    <property type="term" value="F:hydrolase activity"/>
    <property type="evidence" value="ECO:0007669"/>
    <property type="project" value="UniProtKB-ARBA"/>
</dbReference>
<protein>
    <submittedName>
        <fullName evidence="1">Type I phosphodiesterase/nucleotide pyrophosphatase</fullName>
    </submittedName>
</protein>
<dbReference type="SUPFAM" id="SSF53649">
    <property type="entry name" value="Alkaline phosphatase-like"/>
    <property type="match status" value="1"/>
</dbReference>
<dbReference type="Proteomes" id="UP000011566">
    <property type="component" value="Unassembled WGS sequence"/>
</dbReference>
<dbReference type="PANTHER" id="PTHR10151:SF120">
    <property type="entry name" value="BIS(5'-ADENOSYL)-TRIPHOSPHATASE"/>
    <property type="match status" value="1"/>
</dbReference>
<dbReference type="PANTHER" id="PTHR10151">
    <property type="entry name" value="ECTONUCLEOTIDE PYROPHOSPHATASE/PHOSPHODIESTERASE"/>
    <property type="match status" value="1"/>
</dbReference>
<evidence type="ECO:0000313" key="1">
    <source>
        <dbReference type="EMBL" id="EMA41973.1"/>
    </source>
</evidence>
<organism evidence="1 2">
    <name type="scientific">Halococcus hamelinensis 100A6</name>
    <dbReference type="NCBI Taxonomy" id="1132509"/>
    <lineage>
        <taxon>Archaea</taxon>
        <taxon>Methanobacteriati</taxon>
        <taxon>Methanobacteriota</taxon>
        <taxon>Stenosarchaea group</taxon>
        <taxon>Halobacteria</taxon>
        <taxon>Halobacteriales</taxon>
        <taxon>Halococcaceae</taxon>
        <taxon>Halococcus</taxon>
    </lineage>
</organism>